<dbReference type="InterPro" id="IPR006581">
    <property type="entry name" value="VPS10"/>
</dbReference>
<feature type="transmembrane region" description="Helical" evidence="6">
    <location>
        <begin position="713"/>
        <end position="732"/>
    </location>
</feature>
<evidence type="ECO:0000259" key="8">
    <source>
        <dbReference type="SMART" id="SM00602"/>
    </source>
</evidence>
<reference evidence="9 10" key="1">
    <citation type="submission" date="2024-01" db="EMBL/GenBank/DDBJ databases">
        <title>A draft genome for the cacao thread blight pathogen Marasmiellus scandens.</title>
        <authorList>
            <person name="Baruah I.K."/>
            <person name="Leung J."/>
            <person name="Bukari Y."/>
            <person name="Amoako-Attah I."/>
            <person name="Meinhardt L.W."/>
            <person name="Bailey B.A."/>
            <person name="Cohen S.P."/>
        </authorList>
    </citation>
    <scope>NUCLEOTIDE SEQUENCE [LARGE SCALE GENOMIC DNA]</scope>
    <source>
        <strain evidence="9 10">GH-19</strain>
    </source>
</reference>
<comment type="subcellular location">
    <subcellularLocation>
        <location evidence="1">Membrane</location>
    </subcellularLocation>
</comment>
<dbReference type="PANTHER" id="PTHR12106:SF27">
    <property type="entry name" value="SORTILIN-RELATED RECEPTOR"/>
    <property type="match status" value="1"/>
</dbReference>
<gene>
    <name evidence="9" type="primary">VPS10_5</name>
    <name evidence="9" type="ORF">VKT23_011466</name>
</gene>
<evidence type="ECO:0000313" key="9">
    <source>
        <dbReference type="EMBL" id="KAK7453954.1"/>
    </source>
</evidence>
<keyword evidence="4" id="KW-0325">Glycoprotein</keyword>
<name>A0ABR1JDV8_9AGAR</name>
<feature type="chain" id="PRO_5045633351" evidence="7">
    <location>
        <begin position="24"/>
        <end position="798"/>
    </location>
</feature>
<evidence type="ECO:0000256" key="6">
    <source>
        <dbReference type="SAM" id="Phobius"/>
    </source>
</evidence>
<feature type="compositionally biased region" description="Low complexity" evidence="5">
    <location>
        <begin position="695"/>
        <end position="705"/>
    </location>
</feature>
<keyword evidence="6" id="KW-0812">Transmembrane</keyword>
<dbReference type="EMBL" id="JBANRG010000025">
    <property type="protein sequence ID" value="KAK7453954.1"/>
    <property type="molecule type" value="Genomic_DNA"/>
</dbReference>
<dbReference type="Pfam" id="PF15901">
    <property type="entry name" value="Sortilin_C"/>
    <property type="match status" value="1"/>
</dbReference>
<dbReference type="Gene3D" id="2.130.10.10">
    <property type="entry name" value="YVTN repeat-like/Quinoprotein amine dehydrogenase"/>
    <property type="match status" value="1"/>
</dbReference>
<protein>
    <submittedName>
        <fullName evidence="9">Vacuolar protein sorting/targeting protein PEP1</fullName>
    </submittedName>
</protein>
<dbReference type="InterPro" id="IPR031777">
    <property type="entry name" value="Sortilin_C"/>
</dbReference>
<keyword evidence="10" id="KW-1185">Reference proteome</keyword>
<dbReference type="InterPro" id="IPR031778">
    <property type="entry name" value="Sortilin_N"/>
</dbReference>
<dbReference type="InterPro" id="IPR050310">
    <property type="entry name" value="VPS10-sortilin"/>
</dbReference>
<evidence type="ECO:0000256" key="5">
    <source>
        <dbReference type="SAM" id="MobiDB-lite"/>
    </source>
</evidence>
<dbReference type="Proteomes" id="UP001498398">
    <property type="component" value="Unassembled WGS sequence"/>
</dbReference>
<dbReference type="SUPFAM" id="SSF110296">
    <property type="entry name" value="Oligoxyloglucan reducing end-specific cellobiohydrolase"/>
    <property type="match status" value="1"/>
</dbReference>
<dbReference type="PANTHER" id="PTHR12106">
    <property type="entry name" value="SORTILIN RELATED"/>
    <property type="match status" value="1"/>
</dbReference>
<keyword evidence="3 6" id="KW-0472">Membrane</keyword>
<evidence type="ECO:0000256" key="4">
    <source>
        <dbReference type="ARBA" id="ARBA00023180"/>
    </source>
</evidence>
<dbReference type="InterPro" id="IPR015943">
    <property type="entry name" value="WD40/YVTN_repeat-like_dom_sf"/>
</dbReference>
<keyword evidence="2" id="KW-0677">Repeat</keyword>
<dbReference type="SMART" id="SM00602">
    <property type="entry name" value="VPS10"/>
    <property type="match status" value="1"/>
</dbReference>
<dbReference type="Pfam" id="PF15902">
    <property type="entry name" value="Sortilin-Vps10"/>
    <property type="match status" value="1"/>
</dbReference>
<comment type="caution">
    <text evidence="9">The sequence shown here is derived from an EMBL/GenBank/DDBJ whole genome shotgun (WGS) entry which is preliminary data.</text>
</comment>
<keyword evidence="6" id="KW-1133">Transmembrane helix</keyword>
<evidence type="ECO:0000313" key="10">
    <source>
        <dbReference type="Proteomes" id="UP001498398"/>
    </source>
</evidence>
<dbReference type="Gene3D" id="2.10.70.80">
    <property type="match status" value="1"/>
</dbReference>
<dbReference type="CDD" id="cd15482">
    <property type="entry name" value="Sialidase_non-viral"/>
    <property type="match status" value="1"/>
</dbReference>
<feature type="signal peptide" evidence="7">
    <location>
        <begin position="1"/>
        <end position="23"/>
    </location>
</feature>
<feature type="domain" description="VPS10" evidence="8">
    <location>
        <begin position="54"/>
        <end position="679"/>
    </location>
</feature>
<evidence type="ECO:0000256" key="7">
    <source>
        <dbReference type="SAM" id="SignalP"/>
    </source>
</evidence>
<proteinExistence type="predicted"/>
<sequence>MTPRWKPTSLFLFLLFPFSIAAALNSTHALQKVTHVTHEFSSAIAQHEYFPYYKSILVRLYDGSIWQSRDGGSNWTQLEPQEHFVKFYHHPHLKSRAYLLTNEAHFYTTSNAGLSWNKVITPAPPSTFTEETLVFQIQSNYLIWIGDVDCGSESLVDCHASAWYSIDNGLNWQFLESFVRNCVWSTDILLYADLSGIICESYSIKEGSQVRISPENRLGLVFGGSFYTRKQKLFDEVAGFTKLSSSLTVVEVDRSRYSLDLHVSHDGQYFDLVKLPFGARYDPQAYNMVDTFGHPLVVHIETSQFPFPGWGSALKSDSRGSNVVTIAENVNRDGEGVPDFERMVGLEGTAFMNVVSNPREAVLTGIKSLQTKISHDDGSTWKYLEPPRLDSLGNSYGCSGVSCNLHLQGPTQRKKHRTPGASSIHGLIIGIGNVGEELGSYSAGDVFLSRDGGFTWEEIHKEPHIWEFGNSGSLLVMAHNGRPTNHVIFSTDLGLTWAKHQFAEEELLIHDIITNPSGTSRRFIVLGKHPLHPSKIFAIKIDFSSLITRECNSDRDFEFWSPYNHGDNCILGKQMLYHRRIRDVNCVVDEQQIMPPQYQGFCLCTRADFDCQFNHVRNETGDCTSIPGAPPLDYDPTEQCRYRQSYQQPSAYRINPLSHCWGGEELDIGPEIPCPVDPTEPTGPSEPSEPDDTTDPSPVTDPTDPTESRISRFWVVIIFAIFFSLVILVGACRRRKSAIQLPSDSDIEIDDESQSFTAARSYNWPVSIVRRLAGFSRNRRQGSISLPLDSGDVQQNGA</sequence>
<accession>A0ABR1JDV8</accession>
<dbReference type="Gene3D" id="3.30.60.270">
    <property type="match status" value="1"/>
</dbReference>
<evidence type="ECO:0000256" key="2">
    <source>
        <dbReference type="ARBA" id="ARBA00022737"/>
    </source>
</evidence>
<evidence type="ECO:0000256" key="1">
    <source>
        <dbReference type="ARBA" id="ARBA00004370"/>
    </source>
</evidence>
<keyword evidence="7" id="KW-0732">Signal</keyword>
<dbReference type="Gene3D" id="2.120.10.10">
    <property type="match status" value="1"/>
</dbReference>
<organism evidence="9 10">
    <name type="scientific">Marasmiellus scandens</name>
    <dbReference type="NCBI Taxonomy" id="2682957"/>
    <lineage>
        <taxon>Eukaryota</taxon>
        <taxon>Fungi</taxon>
        <taxon>Dikarya</taxon>
        <taxon>Basidiomycota</taxon>
        <taxon>Agaricomycotina</taxon>
        <taxon>Agaricomycetes</taxon>
        <taxon>Agaricomycetidae</taxon>
        <taxon>Agaricales</taxon>
        <taxon>Marasmiineae</taxon>
        <taxon>Omphalotaceae</taxon>
        <taxon>Marasmiellus</taxon>
    </lineage>
</organism>
<feature type="region of interest" description="Disordered" evidence="5">
    <location>
        <begin position="671"/>
        <end position="706"/>
    </location>
</feature>
<evidence type="ECO:0000256" key="3">
    <source>
        <dbReference type="ARBA" id="ARBA00023136"/>
    </source>
</evidence>